<organism evidence="1 2">
    <name type="scientific">Eragrostis curvula</name>
    <name type="common">weeping love grass</name>
    <dbReference type="NCBI Taxonomy" id="38414"/>
    <lineage>
        <taxon>Eukaryota</taxon>
        <taxon>Viridiplantae</taxon>
        <taxon>Streptophyta</taxon>
        <taxon>Embryophyta</taxon>
        <taxon>Tracheophyta</taxon>
        <taxon>Spermatophyta</taxon>
        <taxon>Magnoliopsida</taxon>
        <taxon>Liliopsida</taxon>
        <taxon>Poales</taxon>
        <taxon>Poaceae</taxon>
        <taxon>PACMAD clade</taxon>
        <taxon>Chloridoideae</taxon>
        <taxon>Eragrostideae</taxon>
        <taxon>Eragrostidinae</taxon>
        <taxon>Eragrostis</taxon>
    </lineage>
</organism>
<proteinExistence type="predicted"/>
<evidence type="ECO:0000313" key="1">
    <source>
        <dbReference type="EMBL" id="TVU18138.1"/>
    </source>
</evidence>
<gene>
    <name evidence="1" type="ORF">EJB05_34212</name>
</gene>
<name>A0A5J9U4H4_9POAL</name>
<evidence type="ECO:0000313" key="2">
    <source>
        <dbReference type="Proteomes" id="UP000324897"/>
    </source>
</evidence>
<dbReference type="Gramene" id="TVU18138">
    <property type="protein sequence ID" value="TVU18138"/>
    <property type="gene ID" value="EJB05_34212"/>
</dbReference>
<protein>
    <submittedName>
        <fullName evidence="1">Uncharacterized protein</fullName>
    </submittedName>
</protein>
<dbReference type="Proteomes" id="UP000324897">
    <property type="component" value="Chromosome 7"/>
</dbReference>
<sequence>GPSRAQVVAQAVSNSNPNQPCCPPSPFDLLFHRFCIEEAKAALLPSFSSLALAFLLEADSGKPAIRKVVEVLDEWLDGMGVAAPSRDVCGFRGVTAVVLIRG</sequence>
<accession>A0A5J9U4H4</accession>
<dbReference type="EMBL" id="RWGY01000029">
    <property type="protein sequence ID" value="TVU18138.1"/>
    <property type="molecule type" value="Genomic_DNA"/>
</dbReference>
<reference evidence="1 2" key="1">
    <citation type="journal article" date="2019" name="Sci. Rep.">
        <title>A high-quality genome of Eragrostis curvula grass provides insights into Poaceae evolution and supports new strategies to enhance forage quality.</title>
        <authorList>
            <person name="Carballo J."/>
            <person name="Santos B.A.C.M."/>
            <person name="Zappacosta D."/>
            <person name="Garbus I."/>
            <person name="Selva J.P."/>
            <person name="Gallo C.A."/>
            <person name="Diaz A."/>
            <person name="Albertini E."/>
            <person name="Caccamo M."/>
            <person name="Echenique V."/>
        </authorList>
    </citation>
    <scope>NUCLEOTIDE SEQUENCE [LARGE SCALE GENOMIC DNA]</scope>
    <source>
        <strain evidence="2">cv. Victoria</strain>
        <tissue evidence="1">Leaf</tissue>
    </source>
</reference>
<feature type="non-terminal residue" evidence="1">
    <location>
        <position position="1"/>
    </location>
</feature>
<comment type="caution">
    <text evidence="1">The sequence shown here is derived from an EMBL/GenBank/DDBJ whole genome shotgun (WGS) entry which is preliminary data.</text>
</comment>
<dbReference type="AlphaFoldDB" id="A0A5J9U4H4"/>
<keyword evidence="2" id="KW-1185">Reference proteome</keyword>